<feature type="transmembrane region" description="Helical" evidence="6">
    <location>
        <begin position="663"/>
        <end position="680"/>
    </location>
</feature>
<feature type="transmembrane region" description="Helical" evidence="6">
    <location>
        <begin position="265"/>
        <end position="286"/>
    </location>
</feature>
<keyword evidence="2" id="KW-1003">Cell membrane</keyword>
<evidence type="ECO:0000256" key="1">
    <source>
        <dbReference type="ARBA" id="ARBA00004651"/>
    </source>
</evidence>
<keyword evidence="4 6" id="KW-1133">Transmembrane helix</keyword>
<keyword evidence="3 6" id="KW-0812">Transmembrane</keyword>
<gene>
    <name evidence="8" type="ORF">ACFQPB_08040</name>
</gene>
<dbReference type="Gene3D" id="1.20.1640.10">
    <property type="entry name" value="Multidrug efflux transporter AcrB transmembrane domain"/>
    <property type="match status" value="2"/>
</dbReference>
<dbReference type="Pfam" id="PF03176">
    <property type="entry name" value="MMPL"/>
    <property type="match status" value="2"/>
</dbReference>
<feature type="transmembrane region" description="Helical" evidence="6">
    <location>
        <begin position="686"/>
        <end position="706"/>
    </location>
</feature>
<dbReference type="InterPro" id="IPR050545">
    <property type="entry name" value="Mycobact_MmpL"/>
</dbReference>
<dbReference type="Proteomes" id="UP001596501">
    <property type="component" value="Unassembled WGS sequence"/>
</dbReference>
<feature type="transmembrane region" description="Helical" evidence="6">
    <location>
        <begin position="292"/>
        <end position="315"/>
    </location>
</feature>
<feature type="transmembrane region" description="Helical" evidence="6">
    <location>
        <begin position="634"/>
        <end position="651"/>
    </location>
</feature>
<feature type="transmembrane region" description="Helical" evidence="6">
    <location>
        <begin position="241"/>
        <end position="260"/>
    </location>
</feature>
<evidence type="ECO:0000256" key="3">
    <source>
        <dbReference type="ARBA" id="ARBA00022692"/>
    </source>
</evidence>
<evidence type="ECO:0000256" key="4">
    <source>
        <dbReference type="ARBA" id="ARBA00022989"/>
    </source>
</evidence>
<dbReference type="InterPro" id="IPR004869">
    <property type="entry name" value="MMPL_dom"/>
</dbReference>
<keyword evidence="5 6" id="KW-0472">Membrane</keyword>
<evidence type="ECO:0000256" key="2">
    <source>
        <dbReference type="ARBA" id="ARBA00022475"/>
    </source>
</evidence>
<evidence type="ECO:0000259" key="7">
    <source>
        <dbReference type="Pfam" id="PF03176"/>
    </source>
</evidence>
<feature type="transmembrane region" description="Helical" evidence="6">
    <location>
        <begin position="361"/>
        <end position="387"/>
    </location>
</feature>
<reference evidence="9" key="1">
    <citation type="journal article" date="2019" name="Int. J. Syst. Evol. Microbiol.">
        <title>The Global Catalogue of Microorganisms (GCM) 10K type strain sequencing project: providing services to taxonomists for standard genome sequencing and annotation.</title>
        <authorList>
            <consortium name="The Broad Institute Genomics Platform"/>
            <consortium name="The Broad Institute Genome Sequencing Center for Infectious Disease"/>
            <person name="Wu L."/>
            <person name="Ma J."/>
        </authorList>
    </citation>
    <scope>NUCLEOTIDE SEQUENCE [LARGE SCALE GENOMIC DNA]</scope>
    <source>
        <strain evidence="9">CGMCC 1.12371</strain>
    </source>
</reference>
<dbReference type="EMBL" id="JBHTCA010000004">
    <property type="protein sequence ID" value="MFC7408808.1"/>
    <property type="molecule type" value="Genomic_DNA"/>
</dbReference>
<dbReference type="SUPFAM" id="SSF82866">
    <property type="entry name" value="Multidrug efflux transporter AcrB transmembrane domain"/>
    <property type="match status" value="2"/>
</dbReference>
<organism evidence="8 9">
    <name type="scientific">Hydrogenophaga atypica</name>
    <dbReference type="NCBI Taxonomy" id="249409"/>
    <lineage>
        <taxon>Bacteria</taxon>
        <taxon>Pseudomonadati</taxon>
        <taxon>Pseudomonadota</taxon>
        <taxon>Betaproteobacteria</taxon>
        <taxon>Burkholderiales</taxon>
        <taxon>Comamonadaceae</taxon>
        <taxon>Hydrogenophaga</taxon>
    </lineage>
</organism>
<dbReference type="PANTHER" id="PTHR33406:SF13">
    <property type="entry name" value="MEMBRANE PROTEIN YDFJ"/>
    <property type="match status" value="1"/>
</dbReference>
<evidence type="ECO:0000313" key="8">
    <source>
        <dbReference type="EMBL" id="MFC7408808.1"/>
    </source>
</evidence>
<sequence length="773" mass="81616">MFLIWLALMLAGVAVVWNSRFSADMSFFLPSEPSVEQQALVEQMRDGAVSRLLMLSIEGGDAPQRAAVSRGLRTQLASSGAFVSVQNGEAGGLEGERDVLLRYRYQLSPAVSPERFTEEGLRTAVADTIDLLSSPAGVLLKPYLANDPTGEVLAVLGQLDSAAQPQMRAGVWASRNGERAMLLLQTRAPGSDTDGQAAAIDTVRLAFAQTLQATGHSDLKLNLSGPGQFAVQSRATIKAEVARLSLISSVAIWLVLFAVYRSFRLLLLGLIPVLSGTLAGIVTVSLVHGTVFGITVGFGSALIGEAVDYAIYYFVQAGHQGVHQWRRVFWPTIRLGVLTTAIGFGALLFSGFPGLAQLGLYALSGVVTAALVTRFVLPALTSAGVNVPQSGLWVKQGLLLLNQAHRLRWLAVVLTVAVGAYLWQVRDGLWDGNLSALSTVSAAEASADSRMRTDLAAPDARYLVTVAAPDQEGALQAAERAGQRLDRLVEAGVIGGYDSPARFLPSEQLQRQRLASVPEPAELQARLDRALVDSPLSSRKLGPFLADVTAARSQGVVRRADLEGSALALAVDSMLTRNQHGGWTAMLPLRPTADAPESSLPTDQIRATLAGSGAVFVDLKTEFESLYSGYMSEAVQLSLAGVVAIAVLLGFTMRSALRLSRVLFTLALTVACVIALLHLSGARLHLLHLVGMLLIVAVGSNYALFFDRAAAGEPLDQATLMSMSVAVLTTVIGFGTLASSSVPVLQAVGITVGPGALLALLLSAVLVYPKGGK</sequence>
<comment type="caution">
    <text evidence="8">The sequence shown here is derived from an EMBL/GenBank/DDBJ whole genome shotgun (WGS) entry which is preliminary data.</text>
</comment>
<evidence type="ECO:0000256" key="6">
    <source>
        <dbReference type="SAM" id="Phobius"/>
    </source>
</evidence>
<evidence type="ECO:0000313" key="9">
    <source>
        <dbReference type="Proteomes" id="UP001596501"/>
    </source>
</evidence>
<name>A0ABW2QJW0_9BURK</name>
<feature type="transmembrane region" description="Helical" evidence="6">
    <location>
        <begin position="407"/>
        <end position="424"/>
    </location>
</feature>
<comment type="subcellular location">
    <subcellularLocation>
        <location evidence="1">Cell membrane</location>
        <topology evidence="1">Multi-pass membrane protein</topology>
    </subcellularLocation>
</comment>
<protein>
    <submittedName>
        <fullName evidence="8">MMPL family transporter</fullName>
    </submittedName>
</protein>
<evidence type="ECO:0000256" key="5">
    <source>
        <dbReference type="ARBA" id="ARBA00023136"/>
    </source>
</evidence>
<accession>A0ABW2QJW0</accession>
<feature type="domain" description="Membrane transport protein MMPL" evidence="7">
    <location>
        <begin position="163"/>
        <end position="383"/>
    </location>
</feature>
<dbReference type="RefSeq" id="WP_382221635.1">
    <property type="nucleotide sequence ID" value="NZ_JBHTCA010000004.1"/>
</dbReference>
<feature type="transmembrane region" description="Helical" evidence="6">
    <location>
        <begin position="718"/>
        <end position="738"/>
    </location>
</feature>
<proteinExistence type="predicted"/>
<feature type="transmembrane region" description="Helical" evidence="6">
    <location>
        <begin position="335"/>
        <end position="355"/>
    </location>
</feature>
<feature type="domain" description="Membrane transport protein MMPL" evidence="7">
    <location>
        <begin position="593"/>
        <end position="769"/>
    </location>
</feature>
<feature type="transmembrane region" description="Helical" evidence="6">
    <location>
        <begin position="744"/>
        <end position="768"/>
    </location>
</feature>
<keyword evidence="9" id="KW-1185">Reference proteome</keyword>
<dbReference type="PANTHER" id="PTHR33406">
    <property type="entry name" value="MEMBRANE PROTEIN MJ1562-RELATED"/>
    <property type="match status" value="1"/>
</dbReference>